<organism evidence="1 2">
    <name type="scientific">Aegilops tauschii subsp. strangulata</name>
    <name type="common">Goatgrass</name>
    <dbReference type="NCBI Taxonomy" id="200361"/>
    <lineage>
        <taxon>Eukaryota</taxon>
        <taxon>Viridiplantae</taxon>
        <taxon>Streptophyta</taxon>
        <taxon>Embryophyta</taxon>
        <taxon>Tracheophyta</taxon>
        <taxon>Spermatophyta</taxon>
        <taxon>Magnoliopsida</taxon>
        <taxon>Liliopsida</taxon>
        <taxon>Poales</taxon>
        <taxon>Poaceae</taxon>
        <taxon>BOP clade</taxon>
        <taxon>Pooideae</taxon>
        <taxon>Triticodae</taxon>
        <taxon>Triticeae</taxon>
        <taxon>Triticinae</taxon>
        <taxon>Aegilops</taxon>
    </lineage>
</organism>
<reference evidence="1" key="4">
    <citation type="submission" date="2019-03" db="UniProtKB">
        <authorList>
            <consortium name="EnsemblPlants"/>
        </authorList>
    </citation>
    <scope>IDENTIFICATION</scope>
</reference>
<sequence length="51" mass="6253">ANTRYFHLRVNHQRRKNFIHRLKHNSGWITEHNQKEQVIHSHFKNIAKKGP</sequence>
<dbReference type="EnsemblPlants" id="AET2Gv20681400.1">
    <property type="protein sequence ID" value="AET2Gv20681400.1"/>
    <property type="gene ID" value="AET2Gv20681400"/>
</dbReference>
<reference evidence="1" key="3">
    <citation type="journal article" date="2017" name="Nature">
        <title>Genome sequence of the progenitor of the wheat D genome Aegilops tauschii.</title>
        <authorList>
            <person name="Luo M.C."/>
            <person name="Gu Y.Q."/>
            <person name="Puiu D."/>
            <person name="Wang H."/>
            <person name="Twardziok S.O."/>
            <person name="Deal K.R."/>
            <person name="Huo N."/>
            <person name="Zhu T."/>
            <person name="Wang L."/>
            <person name="Wang Y."/>
            <person name="McGuire P.E."/>
            <person name="Liu S."/>
            <person name="Long H."/>
            <person name="Ramasamy R.K."/>
            <person name="Rodriguez J.C."/>
            <person name="Van S.L."/>
            <person name="Yuan L."/>
            <person name="Wang Z."/>
            <person name="Xia Z."/>
            <person name="Xiao L."/>
            <person name="Anderson O.D."/>
            <person name="Ouyang S."/>
            <person name="Liang Y."/>
            <person name="Zimin A.V."/>
            <person name="Pertea G."/>
            <person name="Qi P."/>
            <person name="Bennetzen J.L."/>
            <person name="Dai X."/>
            <person name="Dawson M.W."/>
            <person name="Muller H.G."/>
            <person name="Kugler K."/>
            <person name="Rivarola-Duarte L."/>
            <person name="Spannagl M."/>
            <person name="Mayer K.F.X."/>
            <person name="Lu F.H."/>
            <person name="Bevan M.W."/>
            <person name="Leroy P."/>
            <person name="Li P."/>
            <person name="You F.M."/>
            <person name="Sun Q."/>
            <person name="Liu Z."/>
            <person name="Lyons E."/>
            <person name="Wicker T."/>
            <person name="Salzberg S.L."/>
            <person name="Devos K.M."/>
            <person name="Dvorak J."/>
        </authorList>
    </citation>
    <scope>NUCLEOTIDE SEQUENCE [LARGE SCALE GENOMIC DNA]</scope>
    <source>
        <strain evidence="1">cv. AL8/78</strain>
    </source>
</reference>
<proteinExistence type="predicted"/>
<protein>
    <submittedName>
        <fullName evidence="1">Uncharacterized protein</fullName>
    </submittedName>
</protein>
<name>A0A453BYY1_AEGTS</name>
<dbReference type="Gramene" id="AET2Gv20681400.1">
    <property type="protein sequence ID" value="AET2Gv20681400.1"/>
    <property type="gene ID" value="AET2Gv20681400"/>
</dbReference>
<dbReference type="Proteomes" id="UP000015105">
    <property type="component" value="Chromosome 2D"/>
</dbReference>
<dbReference type="AlphaFoldDB" id="A0A453BYY1"/>
<accession>A0A453BYY1</accession>
<evidence type="ECO:0000313" key="2">
    <source>
        <dbReference type="Proteomes" id="UP000015105"/>
    </source>
</evidence>
<evidence type="ECO:0000313" key="1">
    <source>
        <dbReference type="EnsemblPlants" id="AET2Gv20681400.1"/>
    </source>
</evidence>
<reference evidence="2" key="2">
    <citation type="journal article" date="2017" name="Nat. Plants">
        <title>The Aegilops tauschii genome reveals multiple impacts of transposons.</title>
        <authorList>
            <person name="Zhao G."/>
            <person name="Zou C."/>
            <person name="Li K."/>
            <person name="Wang K."/>
            <person name="Li T."/>
            <person name="Gao L."/>
            <person name="Zhang X."/>
            <person name="Wang H."/>
            <person name="Yang Z."/>
            <person name="Liu X."/>
            <person name="Jiang W."/>
            <person name="Mao L."/>
            <person name="Kong X."/>
            <person name="Jiao Y."/>
            <person name="Jia J."/>
        </authorList>
    </citation>
    <scope>NUCLEOTIDE SEQUENCE [LARGE SCALE GENOMIC DNA]</scope>
    <source>
        <strain evidence="2">cv. AL8/78</strain>
    </source>
</reference>
<reference evidence="1" key="5">
    <citation type="journal article" date="2021" name="G3 (Bethesda)">
        <title>Aegilops tauschii genome assembly Aet v5.0 features greater sequence contiguity and improved annotation.</title>
        <authorList>
            <person name="Wang L."/>
            <person name="Zhu T."/>
            <person name="Rodriguez J.C."/>
            <person name="Deal K.R."/>
            <person name="Dubcovsky J."/>
            <person name="McGuire P.E."/>
            <person name="Lux T."/>
            <person name="Spannagl M."/>
            <person name="Mayer K.F.X."/>
            <person name="Baldrich P."/>
            <person name="Meyers B.C."/>
            <person name="Huo N."/>
            <person name="Gu Y.Q."/>
            <person name="Zhou H."/>
            <person name="Devos K.M."/>
            <person name="Bennetzen J.L."/>
            <person name="Unver T."/>
            <person name="Budak H."/>
            <person name="Gulick P.J."/>
            <person name="Galiba G."/>
            <person name="Kalapos B."/>
            <person name="Nelson D.R."/>
            <person name="Li P."/>
            <person name="You F.M."/>
            <person name="Luo M.C."/>
            <person name="Dvorak J."/>
        </authorList>
    </citation>
    <scope>NUCLEOTIDE SEQUENCE [LARGE SCALE GENOMIC DNA]</scope>
    <source>
        <strain evidence="1">cv. AL8/78</strain>
    </source>
</reference>
<reference evidence="2" key="1">
    <citation type="journal article" date="2014" name="Science">
        <title>Ancient hybridizations among the ancestral genomes of bread wheat.</title>
        <authorList>
            <consortium name="International Wheat Genome Sequencing Consortium,"/>
            <person name="Marcussen T."/>
            <person name="Sandve S.R."/>
            <person name="Heier L."/>
            <person name="Spannagl M."/>
            <person name="Pfeifer M."/>
            <person name="Jakobsen K.S."/>
            <person name="Wulff B.B."/>
            <person name="Steuernagel B."/>
            <person name="Mayer K.F."/>
            <person name="Olsen O.A."/>
        </authorList>
    </citation>
    <scope>NUCLEOTIDE SEQUENCE [LARGE SCALE GENOMIC DNA]</scope>
    <source>
        <strain evidence="2">cv. AL8/78</strain>
    </source>
</reference>
<keyword evidence="2" id="KW-1185">Reference proteome</keyword>